<evidence type="ECO:0000256" key="2">
    <source>
        <dbReference type="ARBA" id="ARBA00012475"/>
    </source>
</evidence>
<dbReference type="GO" id="GO:0005525">
    <property type="term" value="F:GTP binding"/>
    <property type="evidence" value="ECO:0007669"/>
    <property type="project" value="UniProtKB-KW"/>
</dbReference>
<evidence type="ECO:0000259" key="13">
    <source>
        <dbReference type="Pfam" id="PF03919"/>
    </source>
</evidence>
<reference evidence="14 15" key="1">
    <citation type="journal article" date="2011" name="Science">
        <title>The ecoresponsive genome of Daphnia pulex.</title>
        <authorList>
            <person name="Colbourne J.K."/>
            <person name="Pfrender M.E."/>
            <person name="Gilbert D."/>
            <person name="Thomas W.K."/>
            <person name="Tucker A."/>
            <person name="Oakley T.H."/>
            <person name="Tokishita S."/>
            <person name="Aerts A."/>
            <person name="Arnold G.J."/>
            <person name="Basu M.K."/>
            <person name="Bauer D.J."/>
            <person name="Caceres C.E."/>
            <person name="Carmel L."/>
            <person name="Casola C."/>
            <person name="Choi J.H."/>
            <person name="Detter J.C."/>
            <person name="Dong Q."/>
            <person name="Dusheyko S."/>
            <person name="Eads B.D."/>
            <person name="Frohlich T."/>
            <person name="Geiler-Samerotte K.A."/>
            <person name="Gerlach D."/>
            <person name="Hatcher P."/>
            <person name="Jogdeo S."/>
            <person name="Krijgsveld J."/>
            <person name="Kriventseva E.V."/>
            <person name="Kultz D."/>
            <person name="Laforsch C."/>
            <person name="Lindquist E."/>
            <person name="Lopez J."/>
            <person name="Manak J.R."/>
            <person name="Muller J."/>
            <person name="Pangilinan J."/>
            <person name="Patwardhan R.P."/>
            <person name="Pitluck S."/>
            <person name="Pritham E.J."/>
            <person name="Rechtsteiner A."/>
            <person name="Rho M."/>
            <person name="Rogozin I.B."/>
            <person name="Sakarya O."/>
            <person name="Salamov A."/>
            <person name="Schaack S."/>
            <person name="Shapiro H."/>
            <person name="Shiga Y."/>
            <person name="Skalitzky C."/>
            <person name="Smith Z."/>
            <person name="Souvorov A."/>
            <person name="Sung W."/>
            <person name="Tang Z."/>
            <person name="Tsuchiya D."/>
            <person name="Tu H."/>
            <person name="Vos H."/>
            <person name="Wang M."/>
            <person name="Wolf Y.I."/>
            <person name="Yamagata H."/>
            <person name="Yamada T."/>
            <person name="Ye Y."/>
            <person name="Shaw J.R."/>
            <person name="Andrews J."/>
            <person name="Crease T.J."/>
            <person name="Tang H."/>
            <person name="Lucas S.M."/>
            <person name="Robertson H.M."/>
            <person name="Bork P."/>
            <person name="Koonin E.V."/>
            <person name="Zdobnov E.M."/>
            <person name="Grigoriev I.V."/>
            <person name="Lynch M."/>
            <person name="Boore J.L."/>
        </authorList>
    </citation>
    <scope>NUCLEOTIDE SEQUENCE [LARGE SCALE GENOMIC DNA]</scope>
</reference>
<dbReference type="SUPFAM" id="SSF50249">
    <property type="entry name" value="Nucleic acid-binding proteins"/>
    <property type="match status" value="1"/>
</dbReference>
<dbReference type="HOGENOM" id="CLU_021710_1_0_1"/>
<evidence type="ECO:0000256" key="9">
    <source>
        <dbReference type="ARBA" id="ARBA00023242"/>
    </source>
</evidence>
<dbReference type="Gene3D" id="2.40.50.140">
    <property type="entry name" value="Nucleic acid-binding proteins"/>
    <property type="match status" value="1"/>
</dbReference>
<dbReference type="PhylomeDB" id="E9HAS3"/>
<evidence type="ECO:0000256" key="8">
    <source>
        <dbReference type="ARBA" id="ARBA00023134"/>
    </source>
</evidence>
<dbReference type="PANTHER" id="PTHR10367">
    <property type="entry name" value="MRNA-CAPPING ENZYME"/>
    <property type="match status" value="1"/>
</dbReference>
<dbReference type="KEGG" id="dpx:DAPPUDRAFT_112037"/>
<dbReference type="OrthoDB" id="6345478at2759"/>
<dbReference type="Gene3D" id="3.30.1490.430">
    <property type="match status" value="1"/>
</dbReference>
<keyword evidence="5" id="KW-0548">Nucleotidyltransferase</keyword>
<feature type="domain" description="mRNA capping enzyme adenylation" evidence="12">
    <location>
        <begin position="103"/>
        <end position="291"/>
    </location>
</feature>
<keyword evidence="9" id="KW-0539">Nucleus</keyword>
<dbReference type="Pfam" id="PF03919">
    <property type="entry name" value="mRNA_cap_C"/>
    <property type="match status" value="1"/>
</dbReference>
<dbReference type="GO" id="GO:0006370">
    <property type="term" value="P:7-methylguanosine mRNA capping"/>
    <property type="evidence" value="ECO:0000318"/>
    <property type="project" value="GO_Central"/>
</dbReference>
<sequence>MDRGGRLYNARKPVGNNKSRSDESNWRRPAAREDGKKNDQQQPIISSGFSGEFVRIDPEAKFHENEQVEGVSLVTDFDLVRQLHVRLGEFAKGPTDFFPALWPVTLSSENIHFLASESYDVVPRANGTRYLLYVDSTGQIYLENMSQHIFRLDDERSIRMISSDGRPITDTVLDGIITREKRTDSGVNGKLTFLIHDAFRCNGVDLVDLNIRARINVIQEEIMKQRLDKPMEMDDKEPFHLDIVDCRDARSAEDFLSEGFEDLFKYSFRCLVFFPREKGYKCGTCYDVFQWSETSSHTCTFRLKFPEYWRSGDSLKRAELHAVGPHRSEIYFASIGLTKEIRDLDGQIIECKFADHQWIFVRQRNDRHHPNGRNAIFSELI</sequence>
<evidence type="ECO:0000256" key="7">
    <source>
        <dbReference type="ARBA" id="ARBA00023042"/>
    </source>
</evidence>
<evidence type="ECO:0000256" key="4">
    <source>
        <dbReference type="ARBA" id="ARBA00022679"/>
    </source>
</evidence>
<keyword evidence="4" id="KW-0808">Transferase</keyword>
<dbReference type="GO" id="GO:0005634">
    <property type="term" value="C:nucleus"/>
    <property type="evidence" value="ECO:0007669"/>
    <property type="project" value="UniProtKB-SubCell"/>
</dbReference>
<proteinExistence type="predicted"/>
<accession>E9HAS3</accession>
<evidence type="ECO:0000256" key="10">
    <source>
        <dbReference type="ARBA" id="ARBA00044624"/>
    </source>
</evidence>
<dbReference type="eggNOG" id="KOG2386">
    <property type="taxonomic scope" value="Eukaryota"/>
</dbReference>
<dbReference type="EMBL" id="GL732613">
    <property type="protein sequence ID" value="EFX71165.1"/>
    <property type="molecule type" value="Genomic_DNA"/>
</dbReference>
<evidence type="ECO:0000256" key="5">
    <source>
        <dbReference type="ARBA" id="ARBA00022695"/>
    </source>
</evidence>
<evidence type="ECO:0000256" key="6">
    <source>
        <dbReference type="ARBA" id="ARBA00022741"/>
    </source>
</evidence>
<comment type="subcellular location">
    <subcellularLocation>
        <location evidence="1">Nucleus</location>
    </subcellularLocation>
</comment>
<evidence type="ECO:0000313" key="14">
    <source>
        <dbReference type="EMBL" id="EFX71165.1"/>
    </source>
</evidence>
<feature type="compositionally biased region" description="Basic and acidic residues" evidence="11">
    <location>
        <begin position="19"/>
        <end position="39"/>
    </location>
</feature>
<evidence type="ECO:0000259" key="12">
    <source>
        <dbReference type="Pfam" id="PF01331"/>
    </source>
</evidence>
<keyword evidence="6" id="KW-0547">Nucleotide-binding</keyword>
<dbReference type="FunFam" id="2.40.50.140:FF:000291">
    <property type="entry name" value="mRNA-capping enzyme"/>
    <property type="match status" value="1"/>
</dbReference>
<evidence type="ECO:0000256" key="3">
    <source>
        <dbReference type="ARBA" id="ARBA00022664"/>
    </source>
</evidence>
<dbReference type="GO" id="GO:0004484">
    <property type="term" value="F:mRNA guanylyltransferase activity"/>
    <property type="evidence" value="ECO:0000318"/>
    <property type="project" value="GO_Central"/>
</dbReference>
<evidence type="ECO:0000256" key="11">
    <source>
        <dbReference type="SAM" id="MobiDB-lite"/>
    </source>
</evidence>
<keyword evidence="7" id="KW-0506">mRNA capping</keyword>
<comment type="catalytic activity">
    <reaction evidence="10">
        <text>a 5'-end diphospho-ribonucleoside in mRNA + GTP + H(+) = a 5'-end (5'-triphosphoguanosine)-ribonucleoside in mRNA + diphosphate</text>
        <dbReference type="Rhea" id="RHEA:67012"/>
        <dbReference type="Rhea" id="RHEA-COMP:17165"/>
        <dbReference type="Rhea" id="RHEA-COMP:17166"/>
        <dbReference type="ChEBI" id="CHEBI:15378"/>
        <dbReference type="ChEBI" id="CHEBI:33019"/>
        <dbReference type="ChEBI" id="CHEBI:37565"/>
        <dbReference type="ChEBI" id="CHEBI:167616"/>
        <dbReference type="ChEBI" id="CHEBI:167617"/>
        <dbReference type="EC" id="2.7.7.50"/>
    </reaction>
    <physiologicalReaction direction="left-to-right" evidence="10">
        <dbReference type="Rhea" id="RHEA:67013"/>
    </physiologicalReaction>
</comment>
<dbReference type="InterPro" id="IPR013846">
    <property type="entry name" value="mRNA_cap_enzyme_C"/>
</dbReference>
<dbReference type="InterPro" id="IPR051029">
    <property type="entry name" value="mRNA_Capping_Enz/RNA_Phosphat"/>
</dbReference>
<keyword evidence="8" id="KW-0342">GTP-binding</keyword>
<dbReference type="Pfam" id="PF01331">
    <property type="entry name" value="mRNA_cap_enzyme"/>
    <property type="match status" value="1"/>
</dbReference>
<dbReference type="InterPro" id="IPR001339">
    <property type="entry name" value="mRNA_cap_enzyme_adenylation"/>
</dbReference>
<dbReference type="OMA" id="AKFHENE"/>
<dbReference type="STRING" id="6669.E9HAS3"/>
<dbReference type="EC" id="2.7.7.50" evidence="2"/>
<dbReference type="PANTHER" id="PTHR10367:SF17">
    <property type="entry name" value="MRNA-CAPPING ENZYME"/>
    <property type="match status" value="1"/>
</dbReference>
<dbReference type="AlphaFoldDB" id="E9HAS3"/>
<feature type="domain" description="mRNA capping enzyme C-terminal" evidence="13">
    <location>
        <begin position="340"/>
        <end position="374"/>
    </location>
</feature>
<dbReference type="Proteomes" id="UP000000305">
    <property type="component" value="Unassembled WGS sequence"/>
</dbReference>
<evidence type="ECO:0000313" key="15">
    <source>
        <dbReference type="Proteomes" id="UP000000305"/>
    </source>
</evidence>
<gene>
    <name evidence="14" type="ORF">DAPPUDRAFT_112037</name>
</gene>
<organism evidence="14 15">
    <name type="scientific">Daphnia pulex</name>
    <name type="common">Water flea</name>
    <dbReference type="NCBI Taxonomy" id="6669"/>
    <lineage>
        <taxon>Eukaryota</taxon>
        <taxon>Metazoa</taxon>
        <taxon>Ecdysozoa</taxon>
        <taxon>Arthropoda</taxon>
        <taxon>Crustacea</taxon>
        <taxon>Branchiopoda</taxon>
        <taxon>Diplostraca</taxon>
        <taxon>Cladocera</taxon>
        <taxon>Anomopoda</taxon>
        <taxon>Daphniidae</taxon>
        <taxon>Daphnia</taxon>
    </lineage>
</organism>
<feature type="region of interest" description="Disordered" evidence="11">
    <location>
        <begin position="1"/>
        <end position="44"/>
    </location>
</feature>
<dbReference type="SUPFAM" id="SSF56091">
    <property type="entry name" value="DNA ligase/mRNA capping enzyme, catalytic domain"/>
    <property type="match status" value="1"/>
</dbReference>
<name>E9HAS3_DAPPU</name>
<evidence type="ECO:0000256" key="1">
    <source>
        <dbReference type="ARBA" id="ARBA00004123"/>
    </source>
</evidence>
<dbReference type="InParanoid" id="E9HAS3"/>
<keyword evidence="3" id="KW-0507">mRNA processing</keyword>
<dbReference type="InterPro" id="IPR012340">
    <property type="entry name" value="NA-bd_OB-fold"/>
</dbReference>
<dbReference type="Gene3D" id="3.30.470.30">
    <property type="entry name" value="DNA ligase/mRNA capping enzyme"/>
    <property type="match status" value="1"/>
</dbReference>
<keyword evidence="15" id="KW-1185">Reference proteome</keyword>
<protein>
    <recommendedName>
        <fullName evidence="2">mRNA guanylyltransferase</fullName>
        <ecNumber evidence="2">2.7.7.50</ecNumber>
    </recommendedName>
</protein>
<dbReference type="GO" id="GO:0005524">
    <property type="term" value="F:ATP binding"/>
    <property type="evidence" value="ECO:0007669"/>
    <property type="project" value="InterPro"/>
</dbReference>